<gene>
    <name evidence="1" type="ORF">GCM10022280_09880</name>
</gene>
<proteinExistence type="predicted"/>
<dbReference type="EMBL" id="BAABBQ010000001">
    <property type="protein sequence ID" value="GAA4013602.1"/>
    <property type="molecule type" value="Genomic_DNA"/>
</dbReference>
<organism evidence="1 2">
    <name type="scientific">Sphingomonas swuensis</name>
    <dbReference type="NCBI Taxonomy" id="977800"/>
    <lineage>
        <taxon>Bacteria</taxon>
        <taxon>Pseudomonadati</taxon>
        <taxon>Pseudomonadota</taxon>
        <taxon>Alphaproteobacteria</taxon>
        <taxon>Sphingomonadales</taxon>
        <taxon>Sphingomonadaceae</taxon>
        <taxon>Sphingomonas</taxon>
    </lineage>
</organism>
<evidence type="ECO:0000313" key="2">
    <source>
        <dbReference type="Proteomes" id="UP001500235"/>
    </source>
</evidence>
<name>A0ABP7SML4_9SPHN</name>
<keyword evidence="2" id="KW-1185">Reference proteome</keyword>
<dbReference type="SUPFAM" id="SSF52058">
    <property type="entry name" value="L domain-like"/>
    <property type="match status" value="1"/>
</dbReference>
<reference evidence="2" key="1">
    <citation type="journal article" date="2019" name="Int. J. Syst. Evol. Microbiol.">
        <title>The Global Catalogue of Microorganisms (GCM) 10K type strain sequencing project: providing services to taxonomists for standard genome sequencing and annotation.</title>
        <authorList>
            <consortium name="The Broad Institute Genomics Platform"/>
            <consortium name="The Broad Institute Genome Sequencing Center for Infectious Disease"/>
            <person name="Wu L."/>
            <person name="Ma J."/>
        </authorList>
    </citation>
    <scope>NUCLEOTIDE SEQUENCE [LARGE SCALE GENOMIC DNA]</scope>
    <source>
        <strain evidence="2">JCM 17563</strain>
    </source>
</reference>
<dbReference type="Proteomes" id="UP001500235">
    <property type="component" value="Unassembled WGS sequence"/>
</dbReference>
<dbReference type="Gene3D" id="3.80.10.10">
    <property type="entry name" value="Ribonuclease Inhibitor"/>
    <property type="match status" value="1"/>
</dbReference>
<evidence type="ECO:0008006" key="3">
    <source>
        <dbReference type="Google" id="ProtNLM"/>
    </source>
</evidence>
<dbReference type="InterPro" id="IPR032675">
    <property type="entry name" value="LRR_dom_sf"/>
</dbReference>
<accession>A0ABP7SML4</accession>
<sequence>MNADFDAFPTLERALQSHYRGHADRDWTEWKADHFRASADLIPDEARCAWLARDGSNYRGLGQRTALRHLVAANVDQPCLEEIGRISGLERLELEWPFVATDLSPLLGLDRLSHLSIDSPRKLSDFAPLLRLPALRTLLLTNARRMPGLDWLADAHQLRVIGIEGAIDTPLTINSLAPLASLASLEAFLAVSTRLADKDLSPLALCPRLRFLDIARVAPREAFARLHAERPDLVCRWFDPASWTEGRLRPA</sequence>
<dbReference type="RefSeq" id="WP_344706265.1">
    <property type="nucleotide sequence ID" value="NZ_BAABBQ010000001.1"/>
</dbReference>
<protein>
    <recommendedName>
        <fullName evidence="3">Leucine-rich repeat domain-containing protein</fullName>
    </recommendedName>
</protein>
<comment type="caution">
    <text evidence="1">The sequence shown here is derived from an EMBL/GenBank/DDBJ whole genome shotgun (WGS) entry which is preliminary data.</text>
</comment>
<evidence type="ECO:0000313" key="1">
    <source>
        <dbReference type="EMBL" id="GAA4013602.1"/>
    </source>
</evidence>